<dbReference type="Proteomes" id="UP000239649">
    <property type="component" value="Unassembled WGS sequence"/>
</dbReference>
<evidence type="ECO:0000259" key="9">
    <source>
        <dbReference type="PROSITE" id="PS50146"/>
    </source>
</evidence>
<comment type="caution">
    <text evidence="10">The sequence shown here is derived from an EMBL/GenBank/DDBJ whole genome shotgun (WGS) entry which is preliminary data.</text>
</comment>
<feature type="compositionally biased region" description="Gly residues" evidence="7">
    <location>
        <begin position="828"/>
        <end position="841"/>
    </location>
</feature>
<comment type="catalytic activity">
    <reaction evidence="6">
        <text>a 1,2-diacyl-sn-glycerol + ATP = a 1,2-diacyl-sn-glycero-3-phosphate + ADP + H(+)</text>
        <dbReference type="Rhea" id="RHEA:10272"/>
        <dbReference type="ChEBI" id="CHEBI:15378"/>
        <dbReference type="ChEBI" id="CHEBI:17815"/>
        <dbReference type="ChEBI" id="CHEBI:30616"/>
        <dbReference type="ChEBI" id="CHEBI:58608"/>
        <dbReference type="ChEBI" id="CHEBI:456216"/>
        <dbReference type="EC" id="2.7.1.107"/>
    </reaction>
</comment>
<dbReference type="AlphaFoldDB" id="A0A2P6VH89"/>
<feature type="compositionally biased region" description="Low complexity" evidence="7">
    <location>
        <begin position="907"/>
        <end position="925"/>
    </location>
</feature>
<dbReference type="PANTHER" id="PTHR11255:SF80">
    <property type="entry name" value="EYE-SPECIFIC DIACYLGLYCEROL KINASE"/>
    <property type="match status" value="1"/>
</dbReference>
<keyword evidence="2 6" id="KW-0808">Transferase</keyword>
<feature type="domain" description="DAGKc" evidence="9">
    <location>
        <begin position="426"/>
        <end position="581"/>
    </location>
</feature>
<name>A0A2P6VH89_9CHLO</name>
<keyword evidence="8" id="KW-0472">Membrane</keyword>
<evidence type="ECO:0000256" key="8">
    <source>
        <dbReference type="SAM" id="Phobius"/>
    </source>
</evidence>
<evidence type="ECO:0000313" key="10">
    <source>
        <dbReference type="EMBL" id="PSC73438.1"/>
    </source>
</evidence>
<keyword evidence="11" id="KW-1185">Reference proteome</keyword>
<dbReference type="Pfam" id="PF00609">
    <property type="entry name" value="DAGK_acc"/>
    <property type="match status" value="1"/>
</dbReference>
<dbReference type="PROSITE" id="PS50146">
    <property type="entry name" value="DAGK"/>
    <property type="match status" value="1"/>
</dbReference>
<evidence type="ECO:0000256" key="1">
    <source>
        <dbReference type="ARBA" id="ARBA00009280"/>
    </source>
</evidence>
<feature type="region of interest" description="Disordered" evidence="7">
    <location>
        <begin position="780"/>
        <end position="843"/>
    </location>
</feature>
<organism evidence="10 11">
    <name type="scientific">Micractinium conductrix</name>
    <dbReference type="NCBI Taxonomy" id="554055"/>
    <lineage>
        <taxon>Eukaryota</taxon>
        <taxon>Viridiplantae</taxon>
        <taxon>Chlorophyta</taxon>
        <taxon>core chlorophytes</taxon>
        <taxon>Trebouxiophyceae</taxon>
        <taxon>Chlorellales</taxon>
        <taxon>Chlorellaceae</taxon>
        <taxon>Chlorella clade</taxon>
        <taxon>Micractinium</taxon>
    </lineage>
</organism>
<dbReference type="PANTHER" id="PTHR11255">
    <property type="entry name" value="DIACYLGLYCEROL KINASE"/>
    <property type="match status" value="1"/>
</dbReference>
<evidence type="ECO:0000256" key="7">
    <source>
        <dbReference type="SAM" id="MobiDB-lite"/>
    </source>
</evidence>
<dbReference type="InterPro" id="IPR016064">
    <property type="entry name" value="NAD/diacylglycerol_kinase_sf"/>
</dbReference>
<dbReference type="InterPro" id="IPR000326">
    <property type="entry name" value="PAP2/HPO"/>
</dbReference>
<protein>
    <recommendedName>
        <fullName evidence="6">Diacylglycerol kinase</fullName>
        <shortName evidence="6">DAG kinase</shortName>
        <ecNumber evidence="6">2.7.1.107</ecNumber>
    </recommendedName>
</protein>
<keyword evidence="8" id="KW-0812">Transmembrane</keyword>
<reference evidence="10 11" key="1">
    <citation type="journal article" date="2018" name="Plant J.">
        <title>Genome sequences of Chlorella sorokiniana UTEX 1602 and Micractinium conductrix SAG 241.80: implications to maltose excretion by a green alga.</title>
        <authorList>
            <person name="Arriola M.B."/>
            <person name="Velmurugan N."/>
            <person name="Zhang Y."/>
            <person name="Plunkett M.H."/>
            <person name="Hondzo H."/>
            <person name="Barney B.M."/>
        </authorList>
    </citation>
    <scope>NUCLEOTIDE SEQUENCE [LARGE SCALE GENOMIC DNA]</scope>
    <source>
        <strain evidence="10 11">SAG 241.80</strain>
    </source>
</reference>
<evidence type="ECO:0000256" key="2">
    <source>
        <dbReference type="ARBA" id="ARBA00022679"/>
    </source>
</evidence>
<dbReference type="InterPro" id="IPR037607">
    <property type="entry name" value="DGK"/>
</dbReference>
<dbReference type="EMBL" id="LHPF02000007">
    <property type="protein sequence ID" value="PSC73438.1"/>
    <property type="molecule type" value="Genomic_DNA"/>
</dbReference>
<dbReference type="OrthoDB" id="242257at2759"/>
<dbReference type="InterPro" id="IPR001206">
    <property type="entry name" value="Diacylglycerol_kinase_cat_dom"/>
</dbReference>
<feature type="transmembrane region" description="Helical" evidence="8">
    <location>
        <begin position="81"/>
        <end position="104"/>
    </location>
</feature>
<keyword evidence="8" id="KW-1133">Transmembrane helix</keyword>
<feature type="compositionally biased region" description="Low complexity" evidence="7">
    <location>
        <begin position="787"/>
        <end position="827"/>
    </location>
</feature>
<evidence type="ECO:0000256" key="4">
    <source>
        <dbReference type="ARBA" id="ARBA00022777"/>
    </source>
</evidence>
<feature type="transmembrane region" description="Helical" evidence="8">
    <location>
        <begin position="244"/>
        <end position="266"/>
    </location>
</feature>
<keyword evidence="3 6" id="KW-0547">Nucleotide-binding</keyword>
<comment type="similarity">
    <text evidence="1 6">Belongs to the eukaryotic diacylglycerol kinase family.</text>
</comment>
<evidence type="ECO:0000313" key="11">
    <source>
        <dbReference type="Proteomes" id="UP000239649"/>
    </source>
</evidence>
<dbReference type="InterPro" id="IPR017438">
    <property type="entry name" value="ATP-NAD_kinase_N"/>
</dbReference>
<feature type="transmembrane region" description="Helical" evidence="8">
    <location>
        <begin position="116"/>
        <end position="141"/>
    </location>
</feature>
<dbReference type="SMART" id="SM00046">
    <property type="entry name" value="DAGKc"/>
    <property type="match status" value="1"/>
</dbReference>
<feature type="region of interest" description="Disordered" evidence="7">
    <location>
        <begin position="903"/>
        <end position="930"/>
    </location>
</feature>
<evidence type="ECO:0000256" key="3">
    <source>
        <dbReference type="ARBA" id="ARBA00022741"/>
    </source>
</evidence>
<dbReference type="STRING" id="554055.A0A2P6VH89"/>
<proteinExistence type="inferred from homology"/>
<accession>A0A2P6VH89</accession>
<dbReference type="Gene3D" id="3.40.50.10330">
    <property type="entry name" value="Probable inorganic polyphosphate/atp-NAD kinase, domain 1"/>
    <property type="match status" value="1"/>
</dbReference>
<dbReference type="GO" id="GO:0005524">
    <property type="term" value="F:ATP binding"/>
    <property type="evidence" value="ECO:0007669"/>
    <property type="project" value="UniProtKB-KW"/>
</dbReference>
<feature type="region of interest" description="Disordered" evidence="7">
    <location>
        <begin position="308"/>
        <end position="329"/>
    </location>
</feature>
<dbReference type="Gene3D" id="2.60.200.40">
    <property type="match status" value="1"/>
</dbReference>
<keyword evidence="5 6" id="KW-0067">ATP-binding</keyword>
<dbReference type="EC" id="2.7.1.107" evidence="6"/>
<evidence type="ECO:0000256" key="5">
    <source>
        <dbReference type="ARBA" id="ARBA00022840"/>
    </source>
</evidence>
<dbReference type="GO" id="GO:0004143">
    <property type="term" value="F:ATP-dependent diacylglycerol kinase activity"/>
    <property type="evidence" value="ECO:0007669"/>
    <property type="project" value="UniProtKB-EC"/>
</dbReference>
<dbReference type="SUPFAM" id="SSF48317">
    <property type="entry name" value="Acid phosphatase/Vanadium-dependent haloperoxidase"/>
    <property type="match status" value="1"/>
</dbReference>
<dbReference type="InterPro" id="IPR000756">
    <property type="entry name" value="Diacylglycerol_kin_accessory"/>
</dbReference>
<dbReference type="GO" id="GO:0016020">
    <property type="term" value="C:membrane"/>
    <property type="evidence" value="ECO:0007669"/>
    <property type="project" value="TreeGrafter"/>
</dbReference>
<dbReference type="SUPFAM" id="SSF111331">
    <property type="entry name" value="NAD kinase/diacylglycerol kinase-like"/>
    <property type="match status" value="1"/>
</dbReference>
<dbReference type="Pfam" id="PF00781">
    <property type="entry name" value="DAGK_cat"/>
    <property type="match status" value="1"/>
</dbReference>
<gene>
    <name evidence="10" type="ORF">C2E20_3451</name>
</gene>
<dbReference type="InterPro" id="IPR036938">
    <property type="entry name" value="PAP2/HPO_sf"/>
</dbReference>
<dbReference type="GO" id="GO:0007200">
    <property type="term" value="P:phospholipase C-activating G protein-coupled receptor signaling pathway"/>
    <property type="evidence" value="ECO:0007669"/>
    <property type="project" value="InterPro"/>
</dbReference>
<sequence>MSAPQAAFGTAALERKPVPWRFRDVKWKSVGARLDYANFCLTACLIVAAAVVSAVAEPHVTPYYVWDARIANPLHSELDTIPSWVAVFAPLMMLALTVAMAEFVTSRRLHASATDAVSSAVYFFLDGVQSFVMGIFLTQVFKVIVGRLRPNFLARCQPEIPDGTVFTLANLTQATTQPAYQFPCGDTGMVEEGRLAFPSGHTSAAFNLAVYASGYLIWVWHWRHPLPPRRLSWSQEFRADLLNVLAKTWMLAMICFAWGVGISRIIDYQHDVSDVLGGAFLGTMIALVYLLRAIPRWRHVLSEDNDDGLAPQPVGSADSEAPLAAGSARRQATSSRIGSDMAAQHVGQMLAAGGAAAADVPAIGGNGGHALHRASASVPRDAPGEILAPGTDEDYLEYRQMTDMREPYRIPAEYLVGSKKFVGAGVADTPLIVFINAKSGGRVGPRLLTVLFKSLGQAQVFDLAESRPAPVLRTIWDNLLALEARGDKLAGHIRRNLRILAAGGDGTVTWILKTIRELALDPPPAVAVMPLGTGNDLSLSFGWGNAFLDRWIAAPQLYHTLKRFADAPPRSLDCWSIAINAPDASYFPELPYALAVSPDKPNEARGLFWNYLSIGLDAEAAYAFHSLREAHPWAASSRIANQTWYSWFSCTSGWFCGAQPLTNKMRLRVRDKEGSEWREVVVPRSVRALVLLNIQSYGGGRDIVGLGDQTMLRGQEFQHEPIFDDGLIEVVGFGSGWHAALTMAQVSSKVHAVRLAQCREVAMELEVHSKVKGEVGSTHMQVDGEPWRQPIPAAPAAPARTRFRRSATPEPAGGQPAAADTAAAAAADGGGSSSPGGGGGAAQEPRVVVRVAYAGQSEMLFNEEDPQGGRRIRRLASRVSAAGNAMHRRPSRVAAVVEMAQQAGLSPRQLPPRQQELQQQRQQQQLKERPAAVAVVATEA</sequence>
<feature type="transmembrane region" description="Helical" evidence="8">
    <location>
        <begin position="272"/>
        <end position="291"/>
    </location>
</feature>
<dbReference type="Gene3D" id="1.20.144.10">
    <property type="entry name" value="Phosphatidic acid phosphatase type 2/haloperoxidase"/>
    <property type="match status" value="1"/>
</dbReference>
<keyword evidence="4 6" id="KW-0418">Kinase</keyword>
<feature type="transmembrane region" description="Helical" evidence="8">
    <location>
        <begin position="36"/>
        <end position="56"/>
    </location>
</feature>
<evidence type="ECO:0000256" key="6">
    <source>
        <dbReference type="RuleBase" id="RU361128"/>
    </source>
</evidence>
<dbReference type="SMART" id="SM00014">
    <property type="entry name" value="acidPPc"/>
    <property type="match status" value="1"/>
</dbReference>
<dbReference type="Pfam" id="PF01569">
    <property type="entry name" value="PAP2"/>
    <property type="match status" value="1"/>
</dbReference>
<dbReference type="SMART" id="SM00045">
    <property type="entry name" value="DAGKa"/>
    <property type="match status" value="1"/>
</dbReference>